<gene>
    <name evidence="3" type="ORF">KO353_08860</name>
</gene>
<dbReference type="RefSeq" id="WP_218284308.1">
    <property type="nucleotide sequence ID" value="NZ_CP076448.1"/>
</dbReference>
<dbReference type="GO" id="GO:0003688">
    <property type="term" value="F:DNA replication origin binding"/>
    <property type="evidence" value="ECO:0007669"/>
    <property type="project" value="TreeGrafter"/>
</dbReference>
<evidence type="ECO:0000313" key="3">
    <source>
        <dbReference type="EMBL" id="QXM23448.1"/>
    </source>
</evidence>
<dbReference type="SMART" id="SM00382">
    <property type="entry name" value="AAA"/>
    <property type="match status" value="1"/>
</dbReference>
<dbReference type="PANTHER" id="PTHR30050">
    <property type="entry name" value="CHROMOSOMAL REPLICATION INITIATOR PROTEIN DNAA"/>
    <property type="match status" value="1"/>
</dbReference>
<accession>A0A975U151</accession>
<evidence type="ECO:0000256" key="1">
    <source>
        <dbReference type="SAM" id="MobiDB-lite"/>
    </source>
</evidence>
<evidence type="ECO:0000313" key="4">
    <source>
        <dbReference type="Proteomes" id="UP000694001"/>
    </source>
</evidence>
<name>A0A975U151_9PROT</name>
<reference evidence="3" key="1">
    <citation type="submission" date="2021-06" db="EMBL/GenBank/DDBJ databases">
        <title>Elioraea tepida, sp. nov., a moderately thermophilic aerobic anoxygenic phototrophic bacterium isolated from an alkaline siliceous hot spring mat community in Yellowstone National Park, WY, USA.</title>
        <authorList>
            <person name="Saini M.K."/>
            <person name="Yoshida S."/>
            <person name="Sebastian A."/>
            <person name="Hirose S."/>
            <person name="Hara E."/>
            <person name="Tamaki H."/>
            <person name="Soulier N.T."/>
            <person name="Albert I."/>
            <person name="Hanada S."/>
            <person name="Bryant D.A."/>
            <person name="Tank M."/>
        </authorList>
    </citation>
    <scope>NUCLEOTIDE SEQUENCE</scope>
    <source>
        <strain evidence="3">MS-P2</strain>
    </source>
</reference>
<dbReference type="GO" id="GO:0006270">
    <property type="term" value="P:DNA replication initiation"/>
    <property type="evidence" value="ECO:0007669"/>
    <property type="project" value="TreeGrafter"/>
</dbReference>
<feature type="compositionally biased region" description="Pro residues" evidence="1">
    <location>
        <begin position="247"/>
        <end position="262"/>
    </location>
</feature>
<proteinExistence type="predicted"/>
<organism evidence="3 4">
    <name type="scientific">Elioraea tepida</name>
    <dbReference type="NCBI Taxonomy" id="2843330"/>
    <lineage>
        <taxon>Bacteria</taxon>
        <taxon>Pseudomonadati</taxon>
        <taxon>Pseudomonadota</taxon>
        <taxon>Alphaproteobacteria</taxon>
        <taxon>Acetobacterales</taxon>
        <taxon>Elioraeaceae</taxon>
        <taxon>Elioraea</taxon>
    </lineage>
</organism>
<dbReference type="InterPro" id="IPR003593">
    <property type="entry name" value="AAA+_ATPase"/>
</dbReference>
<dbReference type="PANTHER" id="PTHR30050:SF5">
    <property type="entry name" value="DNAA REGULATORY INACTIVATOR HDA"/>
    <property type="match status" value="1"/>
</dbReference>
<dbReference type="KEGG" id="elio:KO353_08860"/>
<dbReference type="Proteomes" id="UP000694001">
    <property type="component" value="Chromosome"/>
</dbReference>
<keyword evidence="4" id="KW-1185">Reference proteome</keyword>
<dbReference type="EMBL" id="CP076448">
    <property type="protein sequence ID" value="QXM23448.1"/>
    <property type="molecule type" value="Genomic_DNA"/>
</dbReference>
<dbReference type="AlphaFoldDB" id="A0A975U151"/>
<feature type="compositionally biased region" description="Low complexity" evidence="1">
    <location>
        <begin position="234"/>
        <end position="246"/>
    </location>
</feature>
<dbReference type="GO" id="GO:0005886">
    <property type="term" value="C:plasma membrane"/>
    <property type="evidence" value="ECO:0007669"/>
    <property type="project" value="TreeGrafter"/>
</dbReference>
<sequence length="262" mass="26726">MPPADRGAQLALPFCSALSYAAADFVPGAANAEARAWLDRWPNWPGRRLALIGPPGSGKSHLAAVWRERTGALALTGAAVAAASARSLFDLADPSGAILVEDADAVPQGRALVHLLNAASEAGGTVLMTARTPPSRWRTGLADLRSRLAATATATIASPDEALIEAVLAKLMADRQLVVPPRLLAALAVRLPRDFAAVQALAEALDAASLAAGRRVTRELAAAALAHALAVTGHAPGADPAAADDTPLPPGPDPSPGKPHLR</sequence>
<protein>
    <submittedName>
        <fullName evidence="3">Chromosomal replication initiator DnaA</fullName>
    </submittedName>
</protein>
<feature type="domain" description="AAA+ ATPase" evidence="2">
    <location>
        <begin position="45"/>
        <end position="183"/>
    </location>
</feature>
<feature type="region of interest" description="Disordered" evidence="1">
    <location>
        <begin position="234"/>
        <end position="262"/>
    </location>
</feature>
<evidence type="ECO:0000259" key="2">
    <source>
        <dbReference type="SMART" id="SM00382"/>
    </source>
</evidence>